<protein>
    <recommendedName>
        <fullName evidence="1">non-specific serine/threonine protein kinase</fullName>
        <ecNumber evidence="1">2.7.11.1</ecNumber>
    </recommendedName>
</protein>
<keyword evidence="2" id="KW-0723">Serine/threonine-protein kinase</keyword>
<evidence type="ECO:0000313" key="12">
    <source>
        <dbReference type="Proteomes" id="UP001211065"/>
    </source>
</evidence>
<keyword evidence="5 11" id="KW-0418">Kinase</keyword>
<feature type="compositionally biased region" description="Low complexity" evidence="9">
    <location>
        <begin position="652"/>
        <end position="664"/>
    </location>
</feature>
<dbReference type="EC" id="2.7.11.1" evidence="1"/>
<evidence type="ECO:0000313" key="11">
    <source>
        <dbReference type="EMBL" id="KAJ3223962.1"/>
    </source>
</evidence>
<sequence>MQCKTLISQMLNPNPALRCTMEDIKNSSWMTKGYDGPPDNYVPVRQHLELPLNLEVIKRMKGFGFGTDEEIKCKLEDIIQKRNLLKQQQSTFHNEKESKNNFFRKENFSAQKFDLKGVGRALNKSKSEKWKPGLPEYSIVSIYYLVQEKMEKDISSGRISVVEKKENQVVEDNNGATRQNNEDIMTDLEGRSSVESKLIQNEEVENAIPLSSDNEESINALSAPTSPRLSRKDIIFIDEQPVKKRRSRPRAASMGELAIPNSMKSFKEIKDFVGRKKKKRLSKKVITEAESESDLGDSERVEKDLENTSPLEANLSESENDIFGSSSNTEGLGAGLGEKKKIASHLVSAVKKKMSQFGNRNQRNSSSNKEDLLDRETVSENEVESLSPSTVPFQKSNTIGTGPRNSRLSRNRNEFGNNPKRHQNHFNKEVSGTLVEDISSVKEEKLHRMKKRRSLGNQFQSSKSFFQGDDIKFNKNDIHDLEIEIVTPASSPANPTLPTSVIHIAGDVTDKSHYKKKERVDSNVKKVFMKGLFSVLTSSTKPTSFIRKDLIRVFQFLNVEFHESGLQLLFNYFYFLLDGVFECRYIIDLKKNLPNSPAEEKSNVASKEDKEKAEKKLEITDDLDLFHVGSEEECDQATSSCVNNGNSNIKRVSAAQQQVPSSPQDKPPKLPKFPSASNLKQKIQQQKLEHQNDVILTSAEAEILKVNENIENLQPDKLKSIETENASINNNRNFLIPMNIKTFNSTTVFFEVFIVKIGWIGLHGVRFRRIEGNIWQVKRNYLFEIY</sequence>
<dbReference type="InterPro" id="IPR028375">
    <property type="entry name" value="KA1/Ssp2_C"/>
</dbReference>
<evidence type="ECO:0000256" key="1">
    <source>
        <dbReference type="ARBA" id="ARBA00012513"/>
    </source>
</evidence>
<dbReference type="Proteomes" id="UP001211065">
    <property type="component" value="Unassembled WGS sequence"/>
</dbReference>
<evidence type="ECO:0000256" key="8">
    <source>
        <dbReference type="ARBA" id="ARBA00048679"/>
    </source>
</evidence>
<dbReference type="GO" id="GO:0004674">
    <property type="term" value="F:protein serine/threonine kinase activity"/>
    <property type="evidence" value="ECO:0007669"/>
    <property type="project" value="UniProtKB-KW"/>
</dbReference>
<dbReference type="Pfam" id="PF02149">
    <property type="entry name" value="KA1"/>
    <property type="match status" value="1"/>
</dbReference>
<comment type="catalytic activity">
    <reaction evidence="8">
        <text>L-seryl-[protein] + ATP = O-phospho-L-seryl-[protein] + ADP + H(+)</text>
        <dbReference type="Rhea" id="RHEA:17989"/>
        <dbReference type="Rhea" id="RHEA-COMP:9863"/>
        <dbReference type="Rhea" id="RHEA-COMP:11604"/>
        <dbReference type="ChEBI" id="CHEBI:15378"/>
        <dbReference type="ChEBI" id="CHEBI:29999"/>
        <dbReference type="ChEBI" id="CHEBI:30616"/>
        <dbReference type="ChEBI" id="CHEBI:83421"/>
        <dbReference type="ChEBI" id="CHEBI:456216"/>
        <dbReference type="EC" id="2.7.11.1"/>
    </reaction>
</comment>
<keyword evidence="4" id="KW-0547">Nucleotide-binding</keyword>
<dbReference type="InterPro" id="IPR001772">
    <property type="entry name" value="KA1_dom"/>
</dbReference>
<name>A0AAD5U4E3_9FUNG</name>
<evidence type="ECO:0000259" key="10">
    <source>
        <dbReference type="PROSITE" id="PS50032"/>
    </source>
</evidence>
<feature type="compositionally biased region" description="Basic and acidic residues" evidence="9">
    <location>
        <begin position="297"/>
        <end position="306"/>
    </location>
</feature>
<feature type="region of interest" description="Disordered" evidence="9">
    <location>
        <begin position="281"/>
        <end position="334"/>
    </location>
</feature>
<dbReference type="SUPFAM" id="SSF103243">
    <property type="entry name" value="KA1-like"/>
    <property type="match status" value="1"/>
</dbReference>
<evidence type="ECO:0000256" key="9">
    <source>
        <dbReference type="SAM" id="MobiDB-lite"/>
    </source>
</evidence>
<proteinExistence type="predicted"/>
<keyword evidence="3" id="KW-0808">Transferase</keyword>
<evidence type="ECO:0000256" key="4">
    <source>
        <dbReference type="ARBA" id="ARBA00022741"/>
    </source>
</evidence>
<dbReference type="EMBL" id="JADGJW010000110">
    <property type="protein sequence ID" value="KAJ3223962.1"/>
    <property type="molecule type" value="Genomic_DNA"/>
</dbReference>
<dbReference type="Gene3D" id="3.30.310.80">
    <property type="entry name" value="Kinase associated domain 1, KA1"/>
    <property type="match status" value="1"/>
</dbReference>
<organism evidence="11 12">
    <name type="scientific">Clydaea vesicula</name>
    <dbReference type="NCBI Taxonomy" id="447962"/>
    <lineage>
        <taxon>Eukaryota</taxon>
        <taxon>Fungi</taxon>
        <taxon>Fungi incertae sedis</taxon>
        <taxon>Chytridiomycota</taxon>
        <taxon>Chytridiomycota incertae sedis</taxon>
        <taxon>Chytridiomycetes</taxon>
        <taxon>Lobulomycetales</taxon>
        <taxon>Lobulomycetaceae</taxon>
        <taxon>Clydaea</taxon>
    </lineage>
</organism>
<feature type="domain" description="KA1" evidence="10">
    <location>
        <begin position="741"/>
        <end position="786"/>
    </location>
</feature>
<comment type="catalytic activity">
    <reaction evidence="7">
        <text>L-threonyl-[protein] + ATP = O-phospho-L-threonyl-[protein] + ADP + H(+)</text>
        <dbReference type="Rhea" id="RHEA:46608"/>
        <dbReference type="Rhea" id="RHEA-COMP:11060"/>
        <dbReference type="Rhea" id="RHEA-COMP:11605"/>
        <dbReference type="ChEBI" id="CHEBI:15378"/>
        <dbReference type="ChEBI" id="CHEBI:30013"/>
        <dbReference type="ChEBI" id="CHEBI:30616"/>
        <dbReference type="ChEBI" id="CHEBI:61977"/>
        <dbReference type="ChEBI" id="CHEBI:456216"/>
        <dbReference type="EC" id="2.7.11.1"/>
    </reaction>
</comment>
<feature type="region of interest" description="Disordered" evidence="9">
    <location>
        <begin position="353"/>
        <end position="425"/>
    </location>
</feature>
<reference evidence="11" key="1">
    <citation type="submission" date="2020-05" db="EMBL/GenBank/DDBJ databases">
        <title>Phylogenomic resolution of chytrid fungi.</title>
        <authorList>
            <person name="Stajich J.E."/>
            <person name="Amses K."/>
            <person name="Simmons R."/>
            <person name="Seto K."/>
            <person name="Myers J."/>
            <person name="Bonds A."/>
            <person name="Quandt C.A."/>
            <person name="Barry K."/>
            <person name="Liu P."/>
            <person name="Grigoriev I."/>
            <person name="Longcore J.E."/>
            <person name="James T.Y."/>
        </authorList>
    </citation>
    <scope>NUCLEOTIDE SEQUENCE</scope>
    <source>
        <strain evidence="11">JEL0476</strain>
    </source>
</reference>
<feature type="compositionally biased region" description="Polar residues" evidence="9">
    <location>
        <begin position="307"/>
        <end position="329"/>
    </location>
</feature>
<evidence type="ECO:0000256" key="5">
    <source>
        <dbReference type="ARBA" id="ARBA00022777"/>
    </source>
</evidence>
<keyword evidence="6" id="KW-0067">ATP-binding</keyword>
<evidence type="ECO:0000256" key="3">
    <source>
        <dbReference type="ARBA" id="ARBA00022679"/>
    </source>
</evidence>
<dbReference type="AlphaFoldDB" id="A0AAD5U4E3"/>
<evidence type="ECO:0000256" key="7">
    <source>
        <dbReference type="ARBA" id="ARBA00047899"/>
    </source>
</evidence>
<evidence type="ECO:0000256" key="2">
    <source>
        <dbReference type="ARBA" id="ARBA00022527"/>
    </source>
</evidence>
<accession>A0AAD5U4E3</accession>
<feature type="region of interest" description="Disordered" evidence="9">
    <location>
        <begin position="652"/>
        <end position="675"/>
    </location>
</feature>
<dbReference type="PROSITE" id="PS50032">
    <property type="entry name" value="KA1"/>
    <property type="match status" value="1"/>
</dbReference>
<keyword evidence="12" id="KW-1185">Reference proteome</keyword>
<evidence type="ECO:0000256" key="6">
    <source>
        <dbReference type="ARBA" id="ARBA00022840"/>
    </source>
</evidence>
<gene>
    <name evidence="11" type="primary">KIN1_1</name>
    <name evidence="11" type="ORF">HK099_000446</name>
</gene>
<feature type="compositionally biased region" description="Polar residues" evidence="9">
    <location>
        <begin position="356"/>
        <end position="367"/>
    </location>
</feature>
<dbReference type="GO" id="GO:0005524">
    <property type="term" value="F:ATP binding"/>
    <property type="evidence" value="ECO:0007669"/>
    <property type="project" value="UniProtKB-KW"/>
</dbReference>
<feature type="compositionally biased region" description="Polar residues" evidence="9">
    <location>
        <begin position="384"/>
        <end position="408"/>
    </location>
</feature>
<feature type="compositionally biased region" description="Basic and acidic residues" evidence="9">
    <location>
        <begin position="368"/>
        <end position="378"/>
    </location>
</feature>
<comment type="caution">
    <text evidence="11">The sequence shown here is derived from an EMBL/GenBank/DDBJ whole genome shotgun (WGS) entry which is preliminary data.</text>
</comment>